<evidence type="ECO:0000313" key="3">
    <source>
        <dbReference type="Proteomes" id="UP000326396"/>
    </source>
</evidence>
<organism evidence="2 3">
    <name type="scientific">Mikania micrantha</name>
    <name type="common">bitter vine</name>
    <dbReference type="NCBI Taxonomy" id="192012"/>
    <lineage>
        <taxon>Eukaryota</taxon>
        <taxon>Viridiplantae</taxon>
        <taxon>Streptophyta</taxon>
        <taxon>Embryophyta</taxon>
        <taxon>Tracheophyta</taxon>
        <taxon>Spermatophyta</taxon>
        <taxon>Magnoliopsida</taxon>
        <taxon>eudicotyledons</taxon>
        <taxon>Gunneridae</taxon>
        <taxon>Pentapetalae</taxon>
        <taxon>asterids</taxon>
        <taxon>campanulids</taxon>
        <taxon>Asterales</taxon>
        <taxon>Asteraceae</taxon>
        <taxon>Asteroideae</taxon>
        <taxon>Heliantheae alliance</taxon>
        <taxon>Eupatorieae</taxon>
        <taxon>Mikania</taxon>
    </lineage>
</organism>
<protein>
    <submittedName>
        <fullName evidence="2">Uncharacterized protein</fullName>
    </submittedName>
</protein>
<reference evidence="2 3" key="1">
    <citation type="submission" date="2019-05" db="EMBL/GenBank/DDBJ databases">
        <title>Mikania micrantha, genome provides insights into the molecular mechanism of rapid growth.</title>
        <authorList>
            <person name="Liu B."/>
        </authorList>
    </citation>
    <scope>NUCLEOTIDE SEQUENCE [LARGE SCALE GENOMIC DNA]</scope>
    <source>
        <strain evidence="2">NLD-2019</strain>
        <tissue evidence="2">Leaf</tissue>
    </source>
</reference>
<feature type="compositionally biased region" description="Polar residues" evidence="1">
    <location>
        <begin position="40"/>
        <end position="52"/>
    </location>
</feature>
<feature type="compositionally biased region" description="Low complexity" evidence="1">
    <location>
        <begin position="17"/>
        <end position="26"/>
    </location>
</feature>
<gene>
    <name evidence="2" type="ORF">E3N88_25872</name>
</gene>
<evidence type="ECO:0000313" key="2">
    <source>
        <dbReference type="EMBL" id="KAD4385703.1"/>
    </source>
</evidence>
<feature type="compositionally biased region" description="Pro residues" evidence="1">
    <location>
        <begin position="1"/>
        <end position="16"/>
    </location>
</feature>
<dbReference type="AlphaFoldDB" id="A0A5N6N7N9"/>
<feature type="region of interest" description="Disordered" evidence="1">
    <location>
        <begin position="1"/>
        <end position="52"/>
    </location>
</feature>
<dbReference type="EMBL" id="SZYD01000013">
    <property type="protein sequence ID" value="KAD4385703.1"/>
    <property type="molecule type" value="Genomic_DNA"/>
</dbReference>
<comment type="caution">
    <text evidence="2">The sequence shown here is derived from an EMBL/GenBank/DDBJ whole genome shotgun (WGS) entry which is preliminary data.</text>
</comment>
<dbReference type="Proteomes" id="UP000326396">
    <property type="component" value="Linkage Group LG3"/>
</dbReference>
<feature type="compositionally biased region" description="Pro residues" evidence="1">
    <location>
        <begin position="27"/>
        <end position="38"/>
    </location>
</feature>
<keyword evidence="3" id="KW-1185">Reference proteome</keyword>
<accession>A0A5N6N7N9</accession>
<evidence type="ECO:0000256" key="1">
    <source>
        <dbReference type="SAM" id="MobiDB-lite"/>
    </source>
</evidence>
<sequence length="85" mass="9091">MPPRRQPALLPLPPQDLAPHSSTPSPNDSPPPPPPPPLMNQASGSGTTPTLDPTTIALLTLLSSQMTSQMKEAIPEMFLRLQEDC</sequence>
<name>A0A5N6N7N9_9ASTR</name>
<proteinExistence type="predicted"/>